<dbReference type="Proteomes" id="UP000574067">
    <property type="component" value="Unassembled WGS sequence"/>
</dbReference>
<evidence type="ECO:0000256" key="1">
    <source>
        <dbReference type="SAM" id="MobiDB-lite"/>
    </source>
</evidence>
<feature type="region of interest" description="Disordered" evidence="1">
    <location>
        <begin position="1"/>
        <end position="20"/>
    </location>
</feature>
<accession>A0A848FBS0</accession>
<keyword evidence="3" id="KW-1185">Reference proteome</keyword>
<dbReference type="AlphaFoldDB" id="A0A848FBS0"/>
<feature type="region of interest" description="Disordered" evidence="1">
    <location>
        <begin position="95"/>
        <end position="125"/>
    </location>
</feature>
<comment type="caution">
    <text evidence="2">The sequence shown here is derived from an EMBL/GenBank/DDBJ whole genome shotgun (WGS) entry which is preliminary data.</text>
</comment>
<proteinExistence type="predicted"/>
<gene>
    <name evidence="2" type="ORF">HHL10_18390</name>
</gene>
<evidence type="ECO:0000313" key="2">
    <source>
        <dbReference type="EMBL" id="NML16954.1"/>
    </source>
</evidence>
<protein>
    <submittedName>
        <fullName evidence="2">Uncharacterized protein</fullName>
    </submittedName>
</protein>
<feature type="compositionally biased region" description="Pro residues" evidence="1">
    <location>
        <begin position="99"/>
        <end position="109"/>
    </location>
</feature>
<dbReference type="RefSeq" id="WP_169161860.1">
    <property type="nucleotide sequence ID" value="NZ_JABBFW010000014.1"/>
</dbReference>
<dbReference type="EMBL" id="JABBFW010000014">
    <property type="protein sequence ID" value="NML16954.1"/>
    <property type="molecule type" value="Genomic_DNA"/>
</dbReference>
<sequence length="145" mass="15713">MNGSGSPSRAGDSGSDAPQPAEHASYVFLIDDSGGVHPLPHGLYVALARDGAGSMVFAGRRLRLADWYVRLSNGSPARVVNEWYGWVSFDGQGRFDPTPDLPQRPPLEPGAPAMHSSARPTVEERRQMEALLFSGQWSPREGAQR</sequence>
<name>A0A848FBS0_9BURK</name>
<reference evidence="2 3" key="1">
    <citation type="submission" date="2020-04" db="EMBL/GenBank/DDBJ databases">
        <title>Azohydromonas sp. isolated from soil.</title>
        <authorList>
            <person name="Dahal R.H."/>
        </authorList>
    </citation>
    <scope>NUCLEOTIDE SEQUENCE [LARGE SCALE GENOMIC DNA]</scope>
    <source>
        <strain evidence="2 3">G-1-1-14</strain>
    </source>
</reference>
<organism evidence="2 3">
    <name type="scientific">Azohydromonas caseinilytica</name>
    <dbReference type="NCBI Taxonomy" id="2728836"/>
    <lineage>
        <taxon>Bacteria</taxon>
        <taxon>Pseudomonadati</taxon>
        <taxon>Pseudomonadota</taxon>
        <taxon>Betaproteobacteria</taxon>
        <taxon>Burkholderiales</taxon>
        <taxon>Sphaerotilaceae</taxon>
        <taxon>Azohydromonas</taxon>
    </lineage>
</organism>
<evidence type="ECO:0000313" key="3">
    <source>
        <dbReference type="Proteomes" id="UP000574067"/>
    </source>
</evidence>